<reference evidence="9 10" key="1">
    <citation type="submission" date="2022-05" db="EMBL/GenBank/DDBJ databases">
        <title>S8-45 Sphingomonas ultraviolaceadurans.</title>
        <authorList>
            <person name="Liu Y."/>
        </authorList>
    </citation>
    <scope>NUCLEOTIDE SEQUENCE [LARGE SCALE GENOMIC DNA]</scope>
    <source>
        <strain evidence="9 10">S8-45</strain>
    </source>
</reference>
<comment type="subcellular location">
    <subcellularLocation>
        <location evidence="1 4">Cell outer membrane</location>
    </subcellularLocation>
</comment>
<feature type="domain" description="TonB-dependent receptor-like beta-barrel" evidence="7">
    <location>
        <begin position="403"/>
        <end position="701"/>
    </location>
</feature>
<keyword evidence="10" id="KW-1185">Reference proteome</keyword>
<keyword evidence="6" id="KW-0732">Signal</keyword>
<dbReference type="Proteomes" id="UP000831921">
    <property type="component" value="Chromosome"/>
</dbReference>
<gene>
    <name evidence="9" type="ORF">M1K48_04540</name>
</gene>
<dbReference type="SUPFAM" id="SSF56935">
    <property type="entry name" value="Porins"/>
    <property type="match status" value="1"/>
</dbReference>
<sequence>MKLVRASAFAGVSLLSLTAVPAMAQSERAPATPIESVAAGDTAEDEQLRTAQEIVVQANIGYRNRSEAAEPVLVYDTDYFQRFEPLTIGDALKRVPSVTFLSDVLESDGARLRGLDPGYTQILVNGERVPGANVDRSFFLDRIPAELVDRVEIVRANSARRTGDAVAGTLNIVLRDAFKFDGGYARVGGLLFDDGKVKPNVGAVFGSPVGPGRLLIGGNIQGRYNPKQKSSLRFSDSPENNPSFRTEDFDNREDQSDTRDGTDYNVNASYGLDLGATRAELSGFYVHTDRTETERSFEYDDPTARTGPVRTPVNGNLLTDNANVNSINQDSYSLAAKLAQDWSAGTTTARFGAARFQQDSRETEFEIDFDRAPPRFTGDLTLTDIDDREFSLGLDHKLPIGGGVNVVFGGYAQDKRRDTDIATDRNRFNLAAATRVYDQFTQSPDAFVTPFDPLLAVAGGLNRIDENRRDLFALVEGRTGALRWEAGVRRESTDVKIVDLDSGQRFDNDFDLWLPSASMKFDLTGRDRLTASVARTNRRPNFNFITPALLEAELGDNDLLGNPLLKPETAWGVDAGYERRIGRTGVAGVNVFYRRVKNLVEVANTGNEGSEGEGTFVLQPQNSGSGKAWGIEFDLSASLAAIGLSDTGIFGNLSLLDSSIRDFAGKRRFNGQSKYVYNFGFIQNLRRLDAAFGATFRKQGPAVDRIVGEEIRTTYGADLEVFVEKRLFEKLTIRAVGSNLLNGKKKEVFNKFTTIEDQANRDFDEYELEAEEAGPVFQLVARYAF</sequence>
<organism evidence="9 10">
    <name type="scientific">Sphingomonas glaciei</name>
    <dbReference type="NCBI Taxonomy" id="2938948"/>
    <lineage>
        <taxon>Bacteria</taxon>
        <taxon>Pseudomonadati</taxon>
        <taxon>Pseudomonadota</taxon>
        <taxon>Alphaproteobacteria</taxon>
        <taxon>Sphingomonadales</taxon>
        <taxon>Sphingomonadaceae</taxon>
        <taxon>Sphingomonas</taxon>
    </lineage>
</organism>
<dbReference type="PANTHER" id="PTHR40980">
    <property type="entry name" value="PLUG DOMAIN-CONTAINING PROTEIN"/>
    <property type="match status" value="1"/>
</dbReference>
<dbReference type="Pfam" id="PF07715">
    <property type="entry name" value="Plug"/>
    <property type="match status" value="1"/>
</dbReference>
<feature type="chain" id="PRO_5047154748" evidence="6">
    <location>
        <begin position="25"/>
        <end position="785"/>
    </location>
</feature>
<dbReference type="InterPro" id="IPR036942">
    <property type="entry name" value="Beta-barrel_TonB_sf"/>
</dbReference>
<evidence type="ECO:0000259" key="8">
    <source>
        <dbReference type="Pfam" id="PF07715"/>
    </source>
</evidence>
<evidence type="ECO:0000256" key="2">
    <source>
        <dbReference type="ARBA" id="ARBA00023136"/>
    </source>
</evidence>
<dbReference type="Gene3D" id="2.40.170.20">
    <property type="entry name" value="TonB-dependent receptor, beta-barrel domain"/>
    <property type="match status" value="1"/>
</dbReference>
<dbReference type="InterPro" id="IPR012910">
    <property type="entry name" value="Plug_dom"/>
</dbReference>
<feature type="compositionally biased region" description="Polar residues" evidence="5">
    <location>
        <begin position="227"/>
        <end position="244"/>
    </location>
</feature>
<evidence type="ECO:0000256" key="5">
    <source>
        <dbReference type="SAM" id="MobiDB-lite"/>
    </source>
</evidence>
<keyword evidence="4" id="KW-0798">TonB box</keyword>
<protein>
    <submittedName>
        <fullName evidence="9">Outer membrane beta-barrel protein</fullName>
    </submittedName>
</protein>
<dbReference type="RefSeq" id="WP_249504672.1">
    <property type="nucleotide sequence ID" value="NZ_CP097253.1"/>
</dbReference>
<name>A0ABY5MXP5_9SPHN</name>
<keyword evidence="3" id="KW-0998">Cell outer membrane</keyword>
<feature type="compositionally biased region" description="Basic and acidic residues" evidence="5">
    <location>
        <begin position="245"/>
        <end position="262"/>
    </location>
</feature>
<evidence type="ECO:0000256" key="3">
    <source>
        <dbReference type="ARBA" id="ARBA00023237"/>
    </source>
</evidence>
<evidence type="ECO:0000313" key="9">
    <source>
        <dbReference type="EMBL" id="UUR08902.1"/>
    </source>
</evidence>
<dbReference type="EMBL" id="CP097253">
    <property type="protein sequence ID" value="UUR08902.1"/>
    <property type="molecule type" value="Genomic_DNA"/>
</dbReference>
<proteinExistence type="inferred from homology"/>
<evidence type="ECO:0000256" key="6">
    <source>
        <dbReference type="SAM" id="SignalP"/>
    </source>
</evidence>
<feature type="domain" description="TonB-dependent receptor plug" evidence="8">
    <location>
        <begin position="66"/>
        <end position="169"/>
    </location>
</feature>
<feature type="region of interest" description="Disordered" evidence="5">
    <location>
        <begin position="295"/>
        <end position="314"/>
    </location>
</feature>
<dbReference type="InterPro" id="IPR037066">
    <property type="entry name" value="Plug_dom_sf"/>
</dbReference>
<evidence type="ECO:0000256" key="1">
    <source>
        <dbReference type="ARBA" id="ARBA00004442"/>
    </source>
</evidence>
<comment type="similarity">
    <text evidence="4">Belongs to the TonB-dependent receptor family.</text>
</comment>
<dbReference type="InterPro" id="IPR000531">
    <property type="entry name" value="Beta-barrel_TonB"/>
</dbReference>
<evidence type="ECO:0000259" key="7">
    <source>
        <dbReference type="Pfam" id="PF00593"/>
    </source>
</evidence>
<dbReference type="Pfam" id="PF00593">
    <property type="entry name" value="TonB_dep_Rec_b-barrel"/>
    <property type="match status" value="1"/>
</dbReference>
<accession>A0ABY5MXP5</accession>
<feature type="region of interest" description="Disordered" evidence="5">
    <location>
        <begin position="226"/>
        <end position="265"/>
    </location>
</feature>
<keyword evidence="2 4" id="KW-0472">Membrane</keyword>
<evidence type="ECO:0000313" key="10">
    <source>
        <dbReference type="Proteomes" id="UP000831921"/>
    </source>
</evidence>
<feature type="signal peptide" evidence="6">
    <location>
        <begin position="1"/>
        <end position="24"/>
    </location>
</feature>
<dbReference type="PANTHER" id="PTHR40980:SF4">
    <property type="entry name" value="TONB-DEPENDENT RECEPTOR-LIKE BETA-BARREL DOMAIN-CONTAINING PROTEIN"/>
    <property type="match status" value="1"/>
</dbReference>
<evidence type="ECO:0000256" key="4">
    <source>
        <dbReference type="RuleBase" id="RU003357"/>
    </source>
</evidence>
<dbReference type="Gene3D" id="2.170.130.10">
    <property type="entry name" value="TonB-dependent receptor, plug domain"/>
    <property type="match status" value="1"/>
</dbReference>